<feature type="region of interest" description="Disordered" evidence="4">
    <location>
        <begin position="132"/>
        <end position="169"/>
    </location>
</feature>
<evidence type="ECO:0000313" key="7">
    <source>
        <dbReference type="Proteomes" id="UP001165160"/>
    </source>
</evidence>
<dbReference type="PROSITE" id="PS50943">
    <property type="entry name" value="HTH_CROC1"/>
    <property type="match status" value="1"/>
</dbReference>
<feature type="domain" description="HTH cro/C1-type" evidence="5">
    <location>
        <begin position="82"/>
        <end position="136"/>
    </location>
</feature>
<dbReference type="Pfam" id="PF01381">
    <property type="entry name" value="HTH_3"/>
    <property type="match status" value="1"/>
</dbReference>
<dbReference type="Gene3D" id="1.10.260.40">
    <property type="entry name" value="lambda repressor-like DNA-binding domains"/>
    <property type="match status" value="1"/>
</dbReference>
<dbReference type="EMBL" id="BRXX01000551">
    <property type="protein sequence ID" value="GMH46677.1"/>
    <property type="molecule type" value="Genomic_DNA"/>
</dbReference>
<dbReference type="PANTHER" id="PTHR10245">
    <property type="entry name" value="ENDOTHELIAL DIFFERENTIATION-RELATED FACTOR 1 MULTIPROTEIN BRIDGING FACTOR 1"/>
    <property type="match status" value="1"/>
</dbReference>
<protein>
    <recommendedName>
        <fullName evidence="5">HTH cro/C1-type domain-containing protein</fullName>
    </recommendedName>
</protein>
<organism evidence="6 7">
    <name type="scientific">Triparma verrucosa</name>
    <dbReference type="NCBI Taxonomy" id="1606542"/>
    <lineage>
        <taxon>Eukaryota</taxon>
        <taxon>Sar</taxon>
        <taxon>Stramenopiles</taxon>
        <taxon>Ochrophyta</taxon>
        <taxon>Bolidophyceae</taxon>
        <taxon>Parmales</taxon>
        <taxon>Triparmaceae</taxon>
        <taxon>Triparma</taxon>
    </lineage>
</organism>
<name>A0A9W6Z201_9STRA</name>
<gene>
    <name evidence="6" type="ORF">TrVE_jg364</name>
</gene>
<feature type="compositionally biased region" description="Basic and acidic residues" evidence="4">
    <location>
        <begin position="61"/>
        <end position="71"/>
    </location>
</feature>
<dbReference type="SUPFAM" id="SSF47413">
    <property type="entry name" value="lambda repressor-like DNA-binding domains"/>
    <property type="match status" value="1"/>
</dbReference>
<comment type="caution">
    <text evidence="6">The sequence shown here is derived from an EMBL/GenBank/DDBJ whole genome shotgun (WGS) entry which is preliminary data.</text>
</comment>
<feature type="compositionally biased region" description="Polar residues" evidence="4">
    <location>
        <begin position="46"/>
        <end position="57"/>
    </location>
</feature>
<evidence type="ECO:0000256" key="4">
    <source>
        <dbReference type="SAM" id="MobiDB-lite"/>
    </source>
</evidence>
<reference evidence="7" key="1">
    <citation type="journal article" date="2023" name="Commun. Biol.">
        <title>Genome analysis of Parmales, the sister group of diatoms, reveals the evolutionary specialization of diatoms from phago-mixotrophs to photoautotrophs.</title>
        <authorList>
            <person name="Ban H."/>
            <person name="Sato S."/>
            <person name="Yoshikawa S."/>
            <person name="Yamada K."/>
            <person name="Nakamura Y."/>
            <person name="Ichinomiya M."/>
            <person name="Sato N."/>
            <person name="Blanc-Mathieu R."/>
            <person name="Endo H."/>
            <person name="Kuwata A."/>
            <person name="Ogata H."/>
        </authorList>
    </citation>
    <scope>NUCLEOTIDE SEQUENCE [LARGE SCALE GENOMIC DNA]</scope>
    <source>
        <strain evidence="7">NIES 3699</strain>
    </source>
</reference>
<dbReference type="SMART" id="SM00530">
    <property type="entry name" value="HTH_XRE"/>
    <property type="match status" value="1"/>
</dbReference>
<dbReference type="AlphaFoldDB" id="A0A9W6Z201"/>
<dbReference type="InterPro" id="IPR001387">
    <property type="entry name" value="Cro/C1-type_HTH"/>
</dbReference>
<keyword evidence="3" id="KW-0804">Transcription</keyword>
<feature type="compositionally biased region" description="Polar residues" evidence="4">
    <location>
        <begin position="1"/>
        <end position="12"/>
    </location>
</feature>
<dbReference type="GO" id="GO:0005634">
    <property type="term" value="C:nucleus"/>
    <property type="evidence" value="ECO:0007669"/>
    <property type="project" value="TreeGrafter"/>
</dbReference>
<evidence type="ECO:0000313" key="6">
    <source>
        <dbReference type="EMBL" id="GMH46677.1"/>
    </source>
</evidence>
<feature type="region of interest" description="Disordered" evidence="4">
    <location>
        <begin position="1"/>
        <end position="80"/>
    </location>
</feature>
<dbReference type="Proteomes" id="UP001165160">
    <property type="component" value="Unassembled WGS sequence"/>
</dbReference>
<dbReference type="CDD" id="cd00093">
    <property type="entry name" value="HTH_XRE"/>
    <property type="match status" value="1"/>
</dbReference>
<accession>A0A9W6Z201</accession>
<sequence length="169" mass="17939">MEGQDWSSTNVGRGTVGGAKALPKTKTALAQALRTGGVQSERKHASGTNASAHSGANINARKLEESDETRHATSGKALGKAIMQARTTKKWTQKQLATSINEKPQIIGQYESGSAIPNPQIISKLERQLNCRLPRPGKAPKSAGAKQTANQGQQKKAAHLTRGGPAKRR</sequence>
<keyword evidence="7" id="KW-1185">Reference proteome</keyword>
<dbReference type="InterPro" id="IPR013729">
    <property type="entry name" value="MBF1_N"/>
</dbReference>
<dbReference type="GO" id="GO:0003677">
    <property type="term" value="F:DNA binding"/>
    <property type="evidence" value="ECO:0007669"/>
    <property type="project" value="UniProtKB-KW"/>
</dbReference>
<keyword evidence="2" id="KW-0238">DNA-binding</keyword>
<evidence type="ECO:0000256" key="2">
    <source>
        <dbReference type="ARBA" id="ARBA00023125"/>
    </source>
</evidence>
<evidence type="ECO:0000256" key="3">
    <source>
        <dbReference type="ARBA" id="ARBA00023163"/>
    </source>
</evidence>
<proteinExistence type="predicted"/>
<keyword evidence="1" id="KW-0805">Transcription regulation</keyword>
<feature type="compositionally biased region" description="Low complexity" evidence="4">
    <location>
        <begin position="19"/>
        <end position="33"/>
    </location>
</feature>
<evidence type="ECO:0000256" key="1">
    <source>
        <dbReference type="ARBA" id="ARBA00023015"/>
    </source>
</evidence>
<evidence type="ECO:0000259" key="5">
    <source>
        <dbReference type="PROSITE" id="PS50943"/>
    </source>
</evidence>
<dbReference type="Pfam" id="PF08523">
    <property type="entry name" value="MBF1"/>
    <property type="match status" value="1"/>
</dbReference>
<feature type="compositionally biased region" description="Polar residues" evidence="4">
    <location>
        <begin position="145"/>
        <end position="154"/>
    </location>
</feature>
<dbReference type="PANTHER" id="PTHR10245:SF15">
    <property type="entry name" value="ENDOTHELIAL DIFFERENTIATION-RELATED FACTOR 1"/>
    <property type="match status" value="1"/>
</dbReference>
<dbReference type="InterPro" id="IPR010982">
    <property type="entry name" value="Lambda_DNA-bd_dom_sf"/>
</dbReference>